<dbReference type="Pfam" id="PF13857">
    <property type="entry name" value="Ank_5"/>
    <property type="match status" value="1"/>
</dbReference>
<reference evidence="2" key="1">
    <citation type="submission" date="2020-06" db="EMBL/GenBank/DDBJ databases">
        <authorList>
            <consortium name="Plant Systems Biology data submission"/>
        </authorList>
    </citation>
    <scope>NUCLEOTIDE SEQUENCE</scope>
    <source>
        <strain evidence="2">D6</strain>
    </source>
</reference>
<gene>
    <name evidence="2" type="ORF">SEMRO_30_G019800.1</name>
</gene>
<evidence type="ECO:0000313" key="2">
    <source>
        <dbReference type="EMBL" id="CAB9498038.1"/>
    </source>
</evidence>
<evidence type="ECO:0000256" key="1">
    <source>
        <dbReference type="SAM" id="MobiDB-lite"/>
    </source>
</evidence>
<dbReference type="SUPFAM" id="SSF48403">
    <property type="entry name" value="Ankyrin repeat"/>
    <property type="match status" value="1"/>
</dbReference>
<feature type="compositionally biased region" description="Basic residues" evidence="1">
    <location>
        <begin position="262"/>
        <end position="272"/>
    </location>
</feature>
<dbReference type="OrthoDB" id="43543at2759"/>
<keyword evidence="3" id="KW-1185">Reference proteome</keyword>
<organism evidence="2 3">
    <name type="scientific">Seminavis robusta</name>
    <dbReference type="NCBI Taxonomy" id="568900"/>
    <lineage>
        <taxon>Eukaryota</taxon>
        <taxon>Sar</taxon>
        <taxon>Stramenopiles</taxon>
        <taxon>Ochrophyta</taxon>
        <taxon>Bacillariophyta</taxon>
        <taxon>Bacillariophyceae</taxon>
        <taxon>Bacillariophycidae</taxon>
        <taxon>Naviculales</taxon>
        <taxon>Naviculaceae</taxon>
        <taxon>Seminavis</taxon>
    </lineage>
</organism>
<dbReference type="InterPro" id="IPR036770">
    <property type="entry name" value="Ankyrin_rpt-contain_sf"/>
</dbReference>
<accession>A0A9N8H0Z9</accession>
<evidence type="ECO:0000313" key="3">
    <source>
        <dbReference type="Proteomes" id="UP001153069"/>
    </source>
</evidence>
<name>A0A9N8H0Z9_9STRA</name>
<dbReference type="EMBL" id="CAICTM010000030">
    <property type="protein sequence ID" value="CAB9498038.1"/>
    <property type="molecule type" value="Genomic_DNA"/>
</dbReference>
<comment type="caution">
    <text evidence="2">The sequence shown here is derived from an EMBL/GenBank/DDBJ whole genome shotgun (WGS) entry which is preliminary data.</text>
</comment>
<sequence length="374" mass="40474">MSGINRHAPSKEEMDAVFALCRKNHWASCLQCLKTNPLIGITAMVMDNHIATTVCHQAITSKGDVQARAEVILQILSHTPEAATIANGYGSLCLHCACQRNVKMNAKTKERVIMALITAYPEALAQAGGVGQRTPLHIVFTDYVSPKLTRVMVSLGSKATFMKDKKGYLPLHVAVSRHVSPDKLRMLLEANPGAILEKTNEGSTVLGIAKATATKSHPNYALINALQEELKKYGGAALLATAAGVPERVGSNDTLDSPVARRQSKRKAKKGRSNITPASKRSKHSVAKHSVSTPAAADLLLHFCHTSQNIVPKTEPEEEPLLLHLSHSSHGMTEPEESLLLHFSHPSHSTAVVKTEPYAEEDFKPHAITQVAEV</sequence>
<dbReference type="Gene3D" id="1.25.40.20">
    <property type="entry name" value="Ankyrin repeat-containing domain"/>
    <property type="match status" value="1"/>
</dbReference>
<dbReference type="AlphaFoldDB" id="A0A9N8H0Z9"/>
<proteinExistence type="predicted"/>
<feature type="region of interest" description="Disordered" evidence="1">
    <location>
        <begin position="248"/>
        <end position="291"/>
    </location>
</feature>
<dbReference type="InterPro" id="IPR002110">
    <property type="entry name" value="Ankyrin_rpt"/>
</dbReference>
<dbReference type="Proteomes" id="UP001153069">
    <property type="component" value="Unassembled WGS sequence"/>
</dbReference>
<protein>
    <submittedName>
        <fullName evidence="2">Uncharacterized protein</fullName>
    </submittedName>
</protein>